<feature type="domain" description="Histidine kinase" evidence="4">
    <location>
        <begin position="183"/>
        <end position="406"/>
    </location>
</feature>
<dbReference type="SUPFAM" id="SSF55874">
    <property type="entry name" value="ATPase domain of HSP90 chaperone/DNA topoisomerase II/histidine kinase"/>
    <property type="match status" value="1"/>
</dbReference>
<evidence type="ECO:0000313" key="7">
    <source>
        <dbReference type="Proteomes" id="UP000297700"/>
    </source>
</evidence>
<comment type="catalytic activity">
    <reaction evidence="1">
        <text>ATP + protein L-histidine = ADP + protein N-phospho-L-histidine.</text>
        <dbReference type="EC" id="2.7.13.3"/>
    </reaction>
</comment>
<dbReference type="Pfam" id="PF02518">
    <property type="entry name" value="HATPase_c"/>
    <property type="match status" value="1"/>
</dbReference>
<dbReference type="AlphaFoldDB" id="A0A4Y9NLT9"/>
<dbReference type="InterPro" id="IPR036097">
    <property type="entry name" value="HisK_dim/P_sf"/>
</dbReference>
<dbReference type="PROSITE" id="PS50109">
    <property type="entry name" value="HIS_KIN"/>
    <property type="match status" value="1"/>
</dbReference>
<proteinExistence type="predicted"/>
<accession>A0A4Y9NLT9</accession>
<dbReference type="SUPFAM" id="SSF55785">
    <property type="entry name" value="PYP-like sensor domain (PAS domain)"/>
    <property type="match status" value="1"/>
</dbReference>
<dbReference type="InterPro" id="IPR035965">
    <property type="entry name" value="PAS-like_dom_sf"/>
</dbReference>
<dbReference type="SMART" id="SM00091">
    <property type="entry name" value="PAS"/>
    <property type="match status" value="1"/>
</dbReference>
<dbReference type="InterPro" id="IPR005467">
    <property type="entry name" value="His_kinase_dom"/>
</dbReference>
<comment type="caution">
    <text evidence="6">The sequence shown here is derived from an EMBL/GenBank/DDBJ whole genome shotgun (WGS) entry which is preliminary data.</text>
</comment>
<dbReference type="Gene3D" id="1.10.287.130">
    <property type="match status" value="1"/>
</dbReference>
<dbReference type="EC" id="2.7.13.3" evidence="2"/>
<dbReference type="InterPro" id="IPR004358">
    <property type="entry name" value="Sig_transdc_His_kin-like_C"/>
</dbReference>
<dbReference type="SMART" id="SM00387">
    <property type="entry name" value="HATPase_c"/>
    <property type="match status" value="1"/>
</dbReference>
<dbReference type="Proteomes" id="UP000297700">
    <property type="component" value="Unassembled WGS sequence"/>
</dbReference>
<dbReference type="PRINTS" id="PR00344">
    <property type="entry name" value="BCTRLSENSOR"/>
</dbReference>
<dbReference type="InterPro" id="IPR000014">
    <property type="entry name" value="PAS"/>
</dbReference>
<dbReference type="SMART" id="SM00388">
    <property type="entry name" value="HisKA"/>
    <property type="match status" value="1"/>
</dbReference>
<feature type="domain" description="PAS" evidence="5">
    <location>
        <begin position="43"/>
        <end position="96"/>
    </location>
</feature>
<dbReference type="GO" id="GO:0000155">
    <property type="term" value="F:phosphorelay sensor kinase activity"/>
    <property type="evidence" value="ECO:0007669"/>
    <property type="project" value="InterPro"/>
</dbReference>
<dbReference type="CDD" id="cd00130">
    <property type="entry name" value="PAS"/>
    <property type="match status" value="1"/>
</dbReference>
<evidence type="ECO:0000259" key="4">
    <source>
        <dbReference type="PROSITE" id="PS50109"/>
    </source>
</evidence>
<dbReference type="PANTHER" id="PTHR43065">
    <property type="entry name" value="SENSOR HISTIDINE KINASE"/>
    <property type="match status" value="1"/>
</dbReference>
<evidence type="ECO:0000256" key="2">
    <source>
        <dbReference type="ARBA" id="ARBA00012438"/>
    </source>
</evidence>
<dbReference type="NCBIfam" id="TIGR00229">
    <property type="entry name" value="sensory_box"/>
    <property type="match status" value="1"/>
</dbReference>
<evidence type="ECO:0000313" key="6">
    <source>
        <dbReference type="EMBL" id="TFV68859.1"/>
    </source>
</evidence>
<name>A0A4Y9NLT9_9BRAD</name>
<keyword evidence="3" id="KW-0597">Phosphoprotein</keyword>
<dbReference type="EMBL" id="SPQS01000034">
    <property type="protein sequence ID" value="TFV68859.1"/>
    <property type="molecule type" value="Genomic_DNA"/>
</dbReference>
<sequence>MIWDELRAAFKHGVREETVDRILQVLNEELELRSRAEADLRLSEAKFRSAVIASPDAVIVVNKAASIEFASERVVDVFGYASAELLGKPLNVLIPERFWIGHLENVDRFFAGPRTRMMGAGVALCGRRKDGTEFPAEISISPIEFAGTTSVVAAIRDVTDRNAMEAQLRQAQKMEAIGQLTGGVAHDFNDILTVITGTIGVLARAVADRPDLLAITRLIDEAAERGAGLTKHLLAFARKQPLQPRDIDANALVREAGKLFGPTLGERIIISTRLAEGVWTVRADPDQLTTALLNLAFNARDAMPNGGTLMFETRNISLDQRDLGTNGDVVAGDYLMIAVRDTGVGIAAQLLERVFDPFFTTKEVGKGTGLGLSMVFGFVKQSGGHITIHSEEGLGTTVRIYLPRSPAKPAES</sequence>
<evidence type="ECO:0000256" key="3">
    <source>
        <dbReference type="ARBA" id="ARBA00022553"/>
    </source>
</evidence>
<dbReference type="CDD" id="cd00082">
    <property type="entry name" value="HisKA"/>
    <property type="match status" value="1"/>
</dbReference>
<gene>
    <name evidence="6" type="ORF">E4K64_35320</name>
</gene>
<protein>
    <recommendedName>
        <fullName evidence="2">histidine kinase</fullName>
        <ecNumber evidence="2">2.7.13.3</ecNumber>
    </recommendedName>
</protein>
<dbReference type="SUPFAM" id="SSF47384">
    <property type="entry name" value="Homodimeric domain of signal transducing histidine kinase"/>
    <property type="match status" value="1"/>
</dbReference>
<reference evidence="6 7" key="1">
    <citation type="submission" date="2019-03" db="EMBL/GenBank/DDBJ databases">
        <title>Bradyrhizobium strains diversity.</title>
        <authorList>
            <person name="Urquiaga M.C.O."/>
            <person name="Hungria M."/>
            <person name="Delamuta J.R.M."/>
            <person name="Klepa M.S."/>
        </authorList>
    </citation>
    <scope>NUCLEOTIDE SEQUENCE [LARGE SCALE GENOMIC DNA]</scope>
    <source>
        <strain evidence="6 7">CNPSo 3426</strain>
    </source>
</reference>
<dbReference type="InterPro" id="IPR003661">
    <property type="entry name" value="HisK_dim/P_dom"/>
</dbReference>
<dbReference type="PROSITE" id="PS50112">
    <property type="entry name" value="PAS"/>
    <property type="match status" value="1"/>
</dbReference>
<dbReference type="Gene3D" id="3.30.450.20">
    <property type="entry name" value="PAS domain"/>
    <property type="match status" value="1"/>
</dbReference>
<dbReference type="Pfam" id="PF13426">
    <property type="entry name" value="PAS_9"/>
    <property type="match status" value="1"/>
</dbReference>
<evidence type="ECO:0000259" key="5">
    <source>
        <dbReference type="PROSITE" id="PS50112"/>
    </source>
</evidence>
<evidence type="ECO:0000256" key="1">
    <source>
        <dbReference type="ARBA" id="ARBA00000085"/>
    </source>
</evidence>
<dbReference type="InterPro" id="IPR036890">
    <property type="entry name" value="HATPase_C_sf"/>
</dbReference>
<dbReference type="InterPro" id="IPR003594">
    <property type="entry name" value="HATPase_dom"/>
</dbReference>
<dbReference type="Gene3D" id="3.30.565.10">
    <property type="entry name" value="Histidine kinase-like ATPase, C-terminal domain"/>
    <property type="match status" value="1"/>
</dbReference>
<dbReference type="PANTHER" id="PTHR43065:SF49">
    <property type="entry name" value="HISTIDINE KINASE"/>
    <property type="match status" value="1"/>
</dbReference>
<organism evidence="6 7">
    <name type="scientific">Bradyrhizobium frederickii</name>
    <dbReference type="NCBI Taxonomy" id="2560054"/>
    <lineage>
        <taxon>Bacteria</taxon>
        <taxon>Pseudomonadati</taxon>
        <taxon>Pseudomonadota</taxon>
        <taxon>Alphaproteobacteria</taxon>
        <taxon>Hyphomicrobiales</taxon>
        <taxon>Nitrobacteraceae</taxon>
        <taxon>Bradyrhizobium</taxon>
    </lineage>
</organism>